<proteinExistence type="predicted"/>
<dbReference type="PANTHER" id="PTHR33546">
    <property type="entry name" value="LARGE, MULTIFUNCTIONAL SECRETED PROTEIN-RELATED"/>
    <property type="match status" value="1"/>
</dbReference>
<dbReference type="Proteomes" id="UP001597641">
    <property type="component" value="Unassembled WGS sequence"/>
</dbReference>
<dbReference type="EMBL" id="JBHUOX010000008">
    <property type="protein sequence ID" value="MFD3001144.1"/>
    <property type="molecule type" value="Genomic_DNA"/>
</dbReference>
<keyword evidence="2" id="KW-0732">Signal</keyword>
<feature type="chain" id="PRO_5046676770" evidence="2">
    <location>
        <begin position="18"/>
        <end position="484"/>
    </location>
</feature>
<name>A0ABW6BXM9_9BACT</name>
<feature type="domain" description="Glucose/Sorbosone dehydrogenase" evidence="3">
    <location>
        <begin position="263"/>
        <end position="387"/>
    </location>
</feature>
<dbReference type="PANTHER" id="PTHR33546:SF1">
    <property type="entry name" value="LARGE, MULTIFUNCTIONAL SECRETED PROTEIN"/>
    <property type="match status" value="1"/>
</dbReference>
<evidence type="ECO:0000313" key="4">
    <source>
        <dbReference type="EMBL" id="MFD3001144.1"/>
    </source>
</evidence>
<feature type="region of interest" description="Disordered" evidence="1">
    <location>
        <begin position="217"/>
        <end position="238"/>
    </location>
</feature>
<evidence type="ECO:0000256" key="2">
    <source>
        <dbReference type="SAM" id="SignalP"/>
    </source>
</evidence>
<evidence type="ECO:0000313" key="5">
    <source>
        <dbReference type="Proteomes" id="UP001597641"/>
    </source>
</evidence>
<dbReference type="SUPFAM" id="SSF50952">
    <property type="entry name" value="Soluble quinoprotein glucose dehydrogenase"/>
    <property type="match status" value="1"/>
</dbReference>
<evidence type="ECO:0000259" key="3">
    <source>
        <dbReference type="Pfam" id="PF07995"/>
    </source>
</evidence>
<comment type="caution">
    <text evidence="4">The sequence shown here is derived from an EMBL/GenBank/DDBJ whole genome shotgun (WGS) entry which is preliminary data.</text>
</comment>
<dbReference type="InterPro" id="IPR011042">
    <property type="entry name" value="6-blade_b-propeller_TolB-like"/>
</dbReference>
<protein>
    <submittedName>
        <fullName evidence="4">PQQ-dependent sugar dehydrogenase</fullName>
    </submittedName>
</protein>
<dbReference type="PROSITE" id="PS51257">
    <property type="entry name" value="PROKAR_LIPOPROTEIN"/>
    <property type="match status" value="1"/>
</dbReference>
<reference evidence="5" key="1">
    <citation type="journal article" date="2019" name="Int. J. Syst. Evol. Microbiol.">
        <title>The Global Catalogue of Microorganisms (GCM) 10K type strain sequencing project: providing services to taxonomists for standard genome sequencing and annotation.</title>
        <authorList>
            <consortium name="The Broad Institute Genomics Platform"/>
            <consortium name="The Broad Institute Genome Sequencing Center for Infectious Disease"/>
            <person name="Wu L."/>
            <person name="Ma J."/>
        </authorList>
    </citation>
    <scope>NUCLEOTIDE SEQUENCE [LARGE SCALE GENOMIC DNA]</scope>
    <source>
        <strain evidence="5">KCTC 23984</strain>
    </source>
</reference>
<feature type="signal peptide" evidence="2">
    <location>
        <begin position="1"/>
        <end position="17"/>
    </location>
</feature>
<dbReference type="InterPro" id="IPR012938">
    <property type="entry name" value="Glc/Sorbosone_DH"/>
</dbReference>
<sequence>MRSFRYLLPLLFTFSLSGCFRLLSSDGGGQGDIRMNVRPVDPADIALPAGYKAEAVATGLTFPTGVTFDDQGRAYVIEAGYSYGEVFLEPRLLRVEPDGSLTTIAIGAKNGPWTGVTFHNGSFYVSEGGELLGGKILRISPEGNITTLLENLPTMGDHHTNGIVVGSDNKLYFSLGTATNSGVVGPDNYDFGWLKRYPDFHDIPCQDVVLVGRNYTSELPPEPEREKHTTGAYSPYGTPTTEGQVIEGRIPCSGAVLRIPVEGGAPPELIAWGFRNPFGLAFSPAGKLYTSENAFDVRGSRPIWGVSDNLWEVQEGMWYGWPDYAGGMLINGERFEAPDKKAPQPLLAQHPNTPPKPIAKLGVHSSSNGLDFSRSDAFGYKGQAFVAQFGDQAPDVGKVLAPVGYKIVRVNVENGVISDFAANRGKIVAPASKLKTGGLERPISVKFSPDGESLYIVDFGILYMGGKEMNPEVKTGVVWKITKK</sequence>
<organism evidence="4 5">
    <name type="scientific">Pontibacter toksunensis</name>
    <dbReference type="NCBI Taxonomy" id="1332631"/>
    <lineage>
        <taxon>Bacteria</taxon>
        <taxon>Pseudomonadati</taxon>
        <taxon>Bacteroidota</taxon>
        <taxon>Cytophagia</taxon>
        <taxon>Cytophagales</taxon>
        <taxon>Hymenobacteraceae</taxon>
        <taxon>Pontibacter</taxon>
    </lineage>
</organism>
<accession>A0ABW6BXM9</accession>
<evidence type="ECO:0000256" key="1">
    <source>
        <dbReference type="SAM" id="MobiDB-lite"/>
    </source>
</evidence>
<gene>
    <name evidence="4" type="ORF">ACFS7Z_12270</name>
</gene>
<dbReference type="RefSeq" id="WP_377484916.1">
    <property type="nucleotide sequence ID" value="NZ_JBHUOX010000008.1"/>
</dbReference>
<dbReference type="Gene3D" id="2.120.10.30">
    <property type="entry name" value="TolB, C-terminal domain"/>
    <property type="match status" value="1"/>
</dbReference>
<keyword evidence="5" id="KW-1185">Reference proteome</keyword>
<dbReference type="InterPro" id="IPR011041">
    <property type="entry name" value="Quinoprot_gluc/sorb_DH_b-prop"/>
</dbReference>
<dbReference type="Pfam" id="PF07995">
    <property type="entry name" value="GSDH"/>
    <property type="match status" value="1"/>
</dbReference>